<dbReference type="GO" id="GO:0016787">
    <property type="term" value="F:hydrolase activity"/>
    <property type="evidence" value="ECO:0007669"/>
    <property type="project" value="UniProtKB-KW"/>
</dbReference>
<dbReference type="GO" id="GO:0046872">
    <property type="term" value="F:metal ion binding"/>
    <property type="evidence" value="ECO:0007669"/>
    <property type="project" value="UniProtKB-KW"/>
</dbReference>
<sequence length="374" mass="43627">MDFDDDDDAVADVLQVLHVLLTLDEDNDDDNNLVPRGEGRSYPNVDMEWWSSLQDPYFKSHFRMDRTCYEALLVTVGRHMYDTGRIRRQGLPISYALMYTLWSLANPDTFRSTGVTFGKGRGSIHNQYRTIIEVLRELRGRYIKWPSNREMARTARIFEDRYGYPQVVGCIDGCHIPIMKPSEQPQQFLNRHHQYSLLLQGVCDDRLLFRDVFLGQPGAVGDARTFRRSPLSQSMLRHRDFMDGFHLLGDGAYPLTDKLLIPYKDYGNMTVRQRAHNRTLSQCRSAIERAFALLKGKWRRLKYLPSYCLDYQLDHIMACLVLHNFVILHGDDCDGEEYEGLERDEGDYVQLMEAAKIRGENKRWYISAMIMLDL</sequence>
<evidence type="ECO:0000313" key="9">
    <source>
        <dbReference type="Proteomes" id="UP000504606"/>
    </source>
</evidence>
<accession>A0A6J1SER7</accession>
<evidence type="ECO:0000256" key="1">
    <source>
        <dbReference type="ARBA" id="ARBA00001968"/>
    </source>
</evidence>
<gene>
    <name evidence="10" type="primary">LOC113207370</name>
</gene>
<evidence type="ECO:0000256" key="6">
    <source>
        <dbReference type="ARBA" id="ARBA00022801"/>
    </source>
</evidence>
<evidence type="ECO:0000256" key="4">
    <source>
        <dbReference type="ARBA" id="ARBA00022722"/>
    </source>
</evidence>
<dbReference type="InterPro" id="IPR045249">
    <property type="entry name" value="HARBI1-like"/>
</dbReference>
<dbReference type="GeneID" id="113207370"/>
<reference evidence="10" key="1">
    <citation type="submission" date="2025-08" db="UniProtKB">
        <authorList>
            <consortium name="RefSeq"/>
        </authorList>
    </citation>
    <scope>IDENTIFICATION</scope>
    <source>
        <tissue evidence="10">Whole organism</tissue>
    </source>
</reference>
<evidence type="ECO:0000313" key="10">
    <source>
        <dbReference type="RefSeq" id="XP_026279689.1"/>
    </source>
</evidence>
<proteinExistence type="inferred from homology"/>
<evidence type="ECO:0000256" key="2">
    <source>
        <dbReference type="ARBA" id="ARBA00004123"/>
    </source>
</evidence>
<comment type="similarity">
    <text evidence="3">Belongs to the HARBI1 family.</text>
</comment>
<evidence type="ECO:0000256" key="5">
    <source>
        <dbReference type="ARBA" id="ARBA00022723"/>
    </source>
</evidence>
<comment type="subcellular location">
    <subcellularLocation>
        <location evidence="2">Nucleus</location>
    </subcellularLocation>
</comment>
<keyword evidence="7" id="KW-0539">Nucleus</keyword>
<protein>
    <submittedName>
        <fullName evidence="10">Uncharacterized protein LOC113207370</fullName>
    </submittedName>
</protein>
<evidence type="ECO:0000256" key="7">
    <source>
        <dbReference type="ARBA" id="ARBA00023242"/>
    </source>
</evidence>
<organism evidence="9 10">
    <name type="scientific">Frankliniella occidentalis</name>
    <name type="common">Western flower thrips</name>
    <name type="synonym">Euthrips occidentalis</name>
    <dbReference type="NCBI Taxonomy" id="133901"/>
    <lineage>
        <taxon>Eukaryota</taxon>
        <taxon>Metazoa</taxon>
        <taxon>Ecdysozoa</taxon>
        <taxon>Arthropoda</taxon>
        <taxon>Hexapoda</taxon>
        <taxon>Insecta</taxon>
        <taxon>Pterygota</taxon>
        <taxon>Neoptera</taxon>
        <taxon>Paraneoptera</taxon>
        <taxon>Thysanoptera</taxon>
        <taxon>Terebrantia</taxon>
        <taxon>Thripoidea</taxon>
        <taxon>Thripidae</taxon>
        <taxon>Frankliniella</taxon>
    </lineage>
</organism>
<dbReference type="RefSeq" id="XP_026279689.1">
    <property type="nucleotide sequence ID" value="XM_026423904.2"/>
</dbReference>
<keyword evidence="4" id="KW-0540">Nuclease</keyword>
<keyword evidence="9" id="KW-1185">Reference proteome</keyword>
<name>A0A6J1SER7_FRAOC</name>
<dbReference type="OrthoDB" id="2668416at2759"/>
<evidence type="ECO:0000259" key="8">
    <source>
        <dbReference type="Pfam" id="PF13359"/>
    </source>
</evidence>
<dbReference type="GO" id="GO:0005634">
    <property type="term" value="C:nucleus"/>
    <property type="evidence" value="ECO:0007669"/>
    <property type="project" value="UniProtKB-SubCell"/>
</dbReference>
<dbReference type="Pfam" id="PF13359">
    <property type="entry name" value="DDE_Tnp_4"/>
    <property type="match status" value="1"/>
</dbReference>
<dbReference type="AlphaFoldDB" id="A0A6J1SER7"/>
<dbReference type="KEGG" id="foc:113207370"/>
<comment type="cofactor">
    <cofactor evidence="1">
        <name>a divalent metal cation</name>
        <dbReference type="ChEBI" id="CHEBI:60240"/>
    </cofactor>
</comment>
<dbReference type="InterPro" id="IPR027806">
    <property type="entry name" value="HARBI1_dom"/>
</dbReference>
<keyword evidence="5" id="KW-0479">Metal-binding</keyword>
<dbReference type="PANTHER" id="PTHR22930:SF85">
    <property type="entry name" value="GH03217P-RELATED"/>
    <property type="match status" value="1"/>
</dbReference>
<feature type="domain" description="DDE Tnp4" evidence="8">
    <location>
        <begin position="171"/>
        <end position="324"/>
    </location>
</feature>
<keyword evidence="6" id="KW-0378">Hydrolase</keyword>
<evidence type="ECO:0000256" key="3">
    <source>
        <dbReference type="ARBA" id="ARBA00006958"/>
    </source>
</evidence>
<dbReference type="PANTHER" id="PTHR22930">
    <property type="match status" value="1"/>
</dbReference>
<dbReference type="Proteomes" id="UP000504606">
    <property type="component" value="Unplaced"/>
</dbReference>
<dbReference type="GO" id="GO:0004518">
    <property type="term" value="F:nuclease activity"/>
    <property type="evidence" value="ECO:0007669"/>
    <property type="project" value="UniProtKB-KW"/>
</dbReference>